<comment type="caution">
    <text evidence="1">The sequence shown here is derived from an EMBL/GenBank/DDBJ whole genome shotgun (WGS) entry which is preliminary data.</text>
</comment>
<evidence type="ECO:0000313" key="2">
    <source>
        <dbReference type="Proteomes" id="UP000266376"/>
    </source>
</evidence>
<dbReference type="Proteomes" id="UP000266376">
    <property type="component" value="Unassembled WGS sequence"/>
</dbReference>
<proteinExistence type="predicted"/>
<accession>A0A395XHW1</accession>
<evidence type="ECO:0000313" key="1">
    <source>
        <dbReference type="EMBL" id="RGW47128.1"/>
    </source>
</evidence>
<protein>
    <submittedName>
        <fullName evidence="1">Uncharacterized protein</fullName>
    </submittedName>
</protein>
<sequence length="132" mass="15904">MNDIAKEALFRRCADQCDTVEMMSRDMVGYQTEFEEFQRLHREIEDADLEDEYQEWRKANGYIKWEEIREIPKLLTKEEFESELENIKKALEEHNFSSRSFKIHYLIGWVTTGLIIHTPNQLEQIFDLAIQK</sequence>
<gene>
    <name evidence="1" type="ORF">DWV67_15705</name>
</gene>
<dbReference type="AlphaFoldDB" id="A0A395XHW1"/>
<name>A0A395XHW1_9FIRM</name>
<organism evidence="1 2">
    <name type="scientific">Dorea formicigenerans</name>
    <dbReference type="NCBI Taxonomy" id="39486"/>
    <lineage>
        <taxon>Bacteria</taxon>
        <taxon>Bacillati</taxon>
        <taxon>Bacillota</taxon>
        <taxon>Clostridia</taxon>
        <taxon>Lachnospirales</taxon>
        <taxon>Lachnospiraceae</taxon>
        <taxon>Dorea</taxon>
    </lineage>
</organism>
<dbReference type="EMBL" id="QSAJ01000069">
    <property type="protein sequence ID" value="RGW47128.1"/>
    <property type="molecule type" value="Genomic_DNA"/>
</dbReference>
<reference evidence="1 2" key="1">
    <citation type="submission" date="2018-08" db="EMBL/GenBank/DDBJ databases">
        <title>A genome reference for cultivated species of the human gut microbiota.</title>
        <authorList>
            <person name="Zou Y."/>
            <person name="Xue W."/>
            <person name="Luo G."/>
        </authorList>
    </citation>
    <scope>NUCLEOTIDE SEQUENCE [LARGE SCALE GENOMIC DNA]</scope>
    <source>
        <strain evidence="1 2">AF12-11</strain>
    </source>
</reference>